<gene>
    <name evidence="1" type="ORF">OS493_038055</name>
</gene>
<dbReference type="EMBL" id="MU826909">
    <property type="protein sequence ID" value="KAJ7369560.1"/>
    <property type="molecule type" value="Genomic_DNA"/>
</dbReference>
<protein>
    <submittedName>
        <fullName evidence="1">Uncharacterized protein</fullName>
    </submittedName>
</protein>
<accession>A0A9W9YU54</accession>
<organism evidence="1 2">
    <name type="scientific">Desmophyllum pertusum</name>
    <dbReference type="NCBI Taxonomy" id="174260"/>
    <lineage>
        <taxon>Eukaryota</taxon>
        <taxon>Metazoa</taxon>
        <taxon>Cnidaria</taxon>
        <taxon>Anthozoa</taxon>
        <taxon>Hexacorallia</taxon>
        <taxon>Scleractinia</taxon>
        <taxon>Caryophylliina</taxon>
        <taxon>Caryophylliidae</taxon>
        <taxon>Desmophyllum</taxon>
    </lineage>
</organism>
<evidence type="ECO:0000313" key="2">
    <source>
        <dbReference type="Proteomes" id="UP001163046"/>
    </source>
</evidence>
<keyword evidence="2" id="KW-1185">Reference proteome</keyword>
<dbReference type="Proteomes" id="UP001163046">
    <property type="component" value="Unassembled WGS sequence"/>
</dbReference>
<dbReference type="AlphaFoldDB" id="A0A9W9YU54"/>
<dbReference type="OrthoDB" id="427096at2759"/>
<comment type="caution">
    <text evidence="1">The sequence shown here is derived from an EMBL/GenBank/DDBJ whole genome shotgun (WGS) entry which is preliminary data.</text>
</comment>
<reference evidence="1" key="1">
    <citation type="submission" date="2023-01" db="EMBL/GenBank/DDBJ databases">
        <title>Genome assembly of the deep-sea coral Lophelia pertusa.</title>
        <authorList>
            <person name="Herrera S."/>
            <person name="Cordes E."/>
        </authorList>
    </citation>
    <scope>NUCLEOTIDE SEQUENCE</scope>
    <source>
        <strain evidence="1">USNM1676648</strain>
        <tissue evidence="1">Polyp</tissue>
    </source>
</reference>
<evidence type="ECO:0000313" key="1">
    <source>
        <dbReference type="EMBL" id="KAJ7369560.1"/>
    </source>
</evidence>
<dbReference type="SUPFAM" id="SSF53756">
    <property type="entry name" value="UDP-Glycosyltransferase/glycogen phosphorylase"/>
    <property type="match status" value="1"/>
</dbReference>
<name>A0A9W9YU54_9CNID</name>
<sequence length="201" mass="22570">MKGMIRVNASHKSENGTKSWLIFYWSTFFGTRLKLHENCEKGDRPVAGELTSDQSRGKETDGFVIHVRYPAGSPPVESVPWILQTQENPIYTPKIIHEILQRFGKEQTTSDDSWANDIDLTVAEMQSKEGIRLCPVCITSMPKAKRKCINQECRVSLKIAKKQANGTAVLGPASIAPVRSFHHRMHEPSLLGENSAFVYSK</sequence>
<proteinExistence type="predicted"/>